<dbReference type="InterPro" id="IPR018154">
    <property type="entry name" value="TLV/ENV_coat_polyprotein"/>
</dbReference>
<dbReference type="Pfam" id="PF00429">
    <property type="entry name" value="TLV_coat"/>
    <property type="match status" value="1"/>
</dbReference>
<gene>
    <name evidence="2" type="primary">Ervv2_0</name>
    <name evidence="2" type="ORF">VIDMAC_R14890</name>
</gene>
<dbReference type="EMBL" id="WBNN01009340">
    <property type="protein sequence ID" value="NXP99649.1"/>
    <property type="molecule type" value="Genomic_DNA"/>
</dbReference>
<reference evidence="2" key="1">
    <citation type="submission" date="2019-09" db="EMBL/GenBank/DDBJ databases">
        <title>Bird 10,000 Genomes (B10K) Project - Family phase.</title>
        <authorList>
            <person name="Zhang G."/>
        </authorList>
    </citation>
    <scope>NUCLEOTIDE SEQUENCE</scope>
    <source>
        <strain evidence="2">B10K-DU-002-50</strain>
        <tissue evidence="2">Muscle</tissue>
    </source>
</reference>
<evidence type="ECO:0000256" key="1">
    <source>
        <dbReference type="ARBA" id="ARBA00023157"/>
    </source>
</evidence>
<comment type="caution">
    <text evidence="2">The sequence shown here is derived from an EMBL/GenBank/DDBJ whole genome shotgun (WGS) entry which is preliminary data.</text>
</comment>
<protein>
    <submittedName>
        <fullName evidence="2">ERVV2 protein</fullName>
    </submittedName>
</protein>
<keyword evidence="3" id="KW-1185">Reference proteome</keyword>
<feature type="non-terminal residue" evidence="2">
    <location>
        <position position="78"/>
    </location>
</feature>
<dbReference type="PANTHER" id="PTHR10424">
    <property type="entry name" value="VIRAL ENVELOPE PROTEIN"/>
    <property type="match status" value="1"/>
</dbReference>
<proteinExistence type="predicted"/>
<organism evidence="2 3">
    <name type="scientific">Vidua macroura</name>
    <name type="common">Pin-tailed whydah</name>
    <dbReference type="NCBI Taxonomy" id="187451"/>
    <lineage>
        <taxon>Eukaryota</taxon>
        <taxon>Metazoa</taxon>
        <taxon>Chordata</taxon>
        <taxon>Craniata</taxon>
        <taxon>Vertebrata</taxon>
        <taxon>Euteleostomi</taxon>
        <taxon>Archelosauria</taxon>
        <taxon>Archosauria</taxon>
        <taxon>Dinosauria</taxon>
        <taxon>Saurischia</taxon>
        <taxon>Theropoda</taxon>
        <taxon>Coelurosauria</taxon>
        <taxon>Aves</taxon>
        <taxon>Neognathae</taxon>
        <taxon>Neoaves</taxon>
        <taxon>Telluraves</taxon>
        <taxon>Australaves</taxon>
        <taxon>Passeriformes</taxon>
        <taxon>Passeroidea</taxon>
        <taxon>Estrildidae</taxon>
        <taxon>Viduinae</taxon>
        <taxon>Vidua</taxon>
    </lineage>
</organism>
<evidence type="ECO:0000313" key="2">
    <source>
        <dbReference type="EMBL" id="NXP99649.1"/>
    </source>
</evidence>
<evidence type="ECO:0000313" key="3">
    <source>
        <dbReference type="Proteomes" id="UP000656497"/>
    </source>
</evidence>
<dbReference type="Proteomes" id="UP000656497">
    <property type="component" value="Unassembled WGS sequence"/>
</dbReference>
<dbReference type="SUPFAM" id="SSF58069">
    <property type="entry name" value="Virus ectodomain"/>
    <property type="match status" value="1"/>
</dbReference>
<dbReference type="Gene3D" id="1.10.287.210">
    <property type="match status" value="1"/>
</dbReference>
<dbReference type="PANTHER" id="PTHR10424:SF73">
    <property type="entry name" value="ENDOGENOUS RETROVIRUS GROUP FC1 ENV POLYPROTEIN-RELATED"/>
    <property type="match status" value="1"/>
</dbReference>
<accession>A0A852E713</accession>
<sequence length="78" mass="8681">VEKAIVNIPAEMEIIANSTADAIVRLQTEIISLKEEVVFQNHMVLDMITAQMEGVCTLINTSCCTFIDQSRQTTTDIH</sequence>
<feature type="non-terminal residue" evidence="2">
    <location>
        <position position="1"/>
    </location>
</feature>
<name>A0A852E713_VIDMA</name>
<dbReference type="AlphaFoldDB" id="A0A852E713"/>
<keyword evidence="1" id="KW-1015">Disulfide bond</keyword>